<dbReference type="GO" id="GO:0005737">
    <property type="term" value="C:cytoplasm"/>
    <property type="evidence" value="ECO:0007669"/>
    <property type="project" value="UniProtKB-ARBA"/>
</dbReference>
<keyword evidence="10" id="KW-0808">Transferase</keyword>
<comment type="similarity">
    <text evidence="6">Belongs to the transketolase family.</text>
</comment>
<dbReference type="InterPro" id="IPR033248">
    <property type="entry name" value="Transketolase_C"/>
</dbReference>
<evidence type="ECO:0000256" key="10">
    <source>
        <dbReference type="ARBA" id="ARBA00022679"/>
    </source>
</evidence>
<name>A0A8C4HB88_DICLA</name>
<dbReference type="Proteomes" id="UP000694389">
    <property type="component" value="Unassembled WGS sequence"/>
</dbReference>
<dbReference type="Gene3D" id="3.40.50.970">
    <property type="match status" value="2"/>
</dbReference>
<evidence type="ECO:0000259" key="15">
    <source>
        <dbReference type="SMART" id="SM00861"/>
    </source>
</evidence>
<evidence type="ECO:0000256" key="5">
    <source>
        <dbReference type="ARBA" id="ARBA00001964"/>
    </source>
</evidence>
<comment type="cofactor">
    <cofactor evidence="5">
        <name>thiamine diphosphate</name>
        <dbReference type="ChEBI" id="CHEBI:58937"/>
    </cofactor>
</comment>
<dbReference type="InterPro" id="IPR005475">
    <property type="entry name" value="Transketolase-like_Pyr-bd"/>
</dbReference>
<dbReference type="CDD" id="cd02012">
    <property type="entry name" value="TPP_TK"/>
    <property type="match status" value="1"/>
</dbReference>
<dbReference type="PANTHER" id="PTHR43195:SF4">
    <property type="entry name" value="TRANSKETOLASE-LIKE PROTEIN 2"/>
    <property type="match status" value="1"/>
</dbReference>
<dbReference type="SMART" id="SM00861">
    <property type="entry name" value="Transket_pyr"/>
    <property type="match status" value="1"/>
</dbReference>
<evidence type="ECO:0000256" key="4">
    <source>
        <dbReference type="ARBA" id="ARBA00001946"/>
    </source>
</evidence>
<evidence type="ECO:0000256" key="6">
    <source>
        <dbReference type="ARBA" id="ARBA00007131"/>
    </source>
</evidence>
<evidence type="ECO:0000256" key="3">
    <source>
        <dbReference type="ARBA" id="ARBA00001941"/>
    </source>
</evidence>
<dbReference type="GeneTree" id="ENSGT00940000161969"/>
<evidence type="ECO:0000256" key="9">
    <source>
        <dbReference type="ARBA" id="ARBA00016662"/>
    </source>
</evidence>
<feature type="domain" description="Transketolase-like pyrimidine-binding" evidence="15">
    <location>
        <begin position="282"/>
        <end position="446"/>
    </location>
</feature>
<reference evidence="16" key="2">
    <citation type="submission" date="2025-09" db="UniProtKB">
        <authorList>
            <consortium name="Ensembl"/>
        </authorList>
    </citation>
    <scope>IDENTIFICATION</scope>
</reference>
<dbReference type="SUPFAM" id="SSF52518">
    <property type="entry name" value="Thiamin diphosphate-binding fold (THDP-binding)"/>
    <property type="match status" value="2"/>
</dbReference>
<dbReference type="InterPro" id="IPR009014">
    <property type="entry name" value="Transketo_C/PFOR_II"/>
</dbReference>
<dbReference type="SUPFAM" id="SSF52922">
    <property type="entry name" value="TK C-terminal domain-like"/>
    <property type="match status" value="1"/>
</dbReference>
<dbReference type="Pfam" id="PF02779">
    <property type="entry name" value="Transket_pyr"/>
    <property type="match status" value="1"/>
</dbReference>
<comment type="cofactor">
    <cofactor evidence="4">
        <name>Mg(2+)</name>
        <dbReference type="ChEBI" id="CHEBI:18420"/>
    </cofactor>
</comment>
<protein>
    <recommendedName>
        <fullName evidence="9">Transketolase</fullName>
        <ecNumber evidence="8">2.2.1.1</ecNumber>
    </recommendedName>
</protein>
<keyword evidence="13" id="KW-0460">Magnesium</keyword>
<dbReference type="InterPro" id="IPR049557">
    <property type="entry name" value="Transketolase_CS"/>
</dbReference>
<dbReference type="InterPro" id="IPR020826">
    <property type="entry name" value="Transketolase_BS"/>
</dbReference>
<accession>A0A8C4HB88</accession>
<keyword evidence="11" id="KW-0479">Metal-binding</keyword>
<comment type="cofactor">
    <cofactor evidence="2">
        <name>Mn(2+)</name>
        <dbReference type="ChEBI" id="CHEBI:29035"/>
    </cofactor>
</comment>
<dbReference type="InterPro" id="IPR005474">
    <property type="entry name" value="Transketolase_N"/>
</dbReference>
<keyword evidence="17" id="KW-1185">Reference proteome</keyword>
<dbReference type="GO" id="GO:0046872">
    <property type="term" value="F:metal ion binding"/>
    <property type="evidence" value="ECO:0007669"/>
    <property type="project" value="UniProtKB-KW"/>
</dbReference>
<dbReference type="GO" id="GO:0019682">
    <property type="term" value="P:glyceraldehyde-3-phosphate metabolic process"/>
    <property type="evidence" value="ECO:0007669"/>
    <property type="project" value="UniProtKB-ARBA"/>
</dbReference>
<sequence length="587" mass="63639">LAAAYHKPDEKTLQGLKDIANKLRIHSIKATCASNSGHPTSCCSAAELMSVLFFNTMRYKADDPRNQCNDRFVLSKKLEFVDVATGSLGQGLGAACGMAYTGKHFDKSSYRVYCMMGDGECSEGSVWEAMAFASYYQLDNLVAIMDVNRLGQSEAAPLKHDMETYRKRCEGFGWNTYVVDGHDVEELCKAFWQAKQVKGKPTCIVAKTFKGKGLKNIEDLDNWHGKPIPKDRVGDVLKDLQAQIQVPNKSLSPEMPEDDTAPADLSPITLSSPPAYKIGDKMATRRAYGVALAKLGQSSKRVVALDGDTKNSTFSETFKKAFPERYIECFIAEQNMVGVAIGCATRDRTVSFASTFAAFFSRAYDQIRMGAISQSNVNLVGSHCGVSIGEDGPSQMALEDLAMFRAIPTCTVFYPSEAVSAERAIELAANTKGICFIRTSRPETAVLYSPDEKFEVGVAKVVRQSDKDHVTVVGAGITLHEALAAADMLARKNIRVIDPFTIKPLDASTILASARATGGKIITVEDHYKEGGLGEAVLSAVGEEPGIVVTRLAVSGVPRSGKPQELLDMFGISAKHIADAVRQTFAN</sequence>
<evidence type="ECO:0000313" key="16">
    <source>
        <dbReference type="Ensembl" id="ENSDLAP00005039595.1"/>
    </source>
</evidence>
<dbReference type="PANTHER" id="PTHR43195">
    <property type="entry name" value="TRANSKETOLASE"/>
    <property type="match status" value="1"/>
</dbReference>
<dbReference type="Pfam" id="PF00456">
    <property type="entry name" value="Transketolase_N"/>
    <property type="match status" value="2"/>
</dbReference>
<reference evidence="16" key="1">
    <citation type="submission" date="2025-08" db="UniProtKB">
        <authorList>
            <consortium name="Ensembl"/>
        </authorList>
    </citation>
    <scope>IDENTIFICATION</scope>
</reference>
<dbReference type="PROSITE" id="PS00801">
    <property type="entry name" value="TRANSKETOLASE_1"/>
    <property type="match status" value="1"/>
</dbReference>
<dbReference type="NCBIfam" id="NF004559">
    <property type="entry name" value="PRK05899.2-5"/>
    <property type="match status" value="1"/>
</dbReference>
<gene>
    <name evidence="16" type="primary">tktb</name>
</gene>
<evidence type="ECO:0000256" key="12">
    <source>
        <dbReference type="ARBA" id="ARBA00022837"/>
    </source>
</evidence>
<dbReference type="InterPro" id="IPR029061">
    <property type="entry name" value="THDP-binding"/>
</dbReference>
<evidence type="ECO:0000256" key="14">
    <source>
        <dbReference type="ARBA" id="ARBA00023052"/>
    </source>
</evidence>
<evidence type="ECO:0000256" key="7">
    <source>
        <dbReference type="ARBA" id="ARBA00011738"/>
    </source>
</evidence>
<comment type="cofactor">
    <cofactor evidence="3">
        <name>Co(2+)</name>
        <dbReference type="ChEBI" id="CHEBI:48828"/>
    </cofactor>
</comment>
<dbReference type="GO" id="GO:0030976">
    <property type="term" value="F:thiamine pyrophosphate binding"/>
    <property type="evidence" value="ECO:0007669"/>
    <property type="project" value="TreeGrafter"/>
</dbReference>
<evidence type="ECO:0000256" key="8">
    <source>
        <dbReference type="ARBA" id="ARBA00013152"/>
    </source>
</evidence>
<dbReference type="AlphaFoldDB" id="A0A8C4HB88"/>
<comment type="cofactor">
    <cofactor evidence="1">
        <name>Ca(2+)</name>
        <dbReference type="ChEBI" id="CHEBI:29108"/>
    </cofactor>
</comment>
<dbReference type="GO" id="GO:0004802">
    <property type="term" value="F:transketolase activity"/>
    <property type="evidence" value="ECO:0007669"/>
    <property type="project" value="UniProtKB-EC"/>
</dbReference>
<dbReference type="EC" id="2.2.1.1" evidence="8"/>
<proteinExistence type="inferred from homology"/>
<comment type="subunit">
    <text evidence="7">Homodimer.</text>
</comment>
<evidence type="ECO:0000256" key="13">
    <source>
        <dbReference type="ARBA" id="ARBA00022842"/>
    </source>
</evidence>
<evidence type="ECO:0000256" key="2">
    <source>
        <dbReference type="ARBA" id="ARBA00001936"/>
    </source>
</evidence>
<dbReference type="InterPro" id="IPR051424">
    <property type="entry name" value="Transketolase-like"/>
</dbReference>
<keyword evidence="12" id="KW-0106">Calcium</keyword>
<dbReference type="CDD" id="cd07033">
    <property type="entry name" value="TPP_PYR_DXS_TK_like"/>
    <property type="match status" value="1"/>
</dbReference>
<dbReference type="Gene3D" id="3.40.50.920">
    <property type="match status" value="1"/>
</dbReference>
<dbReference type="Ensembl" id="ENSDLAT00005042279.2">
    <property type="protein sequence ID" value="ENSDLAP00005039595.1"/>
    <property type="gene ID" value="ENSDLAG00005017248.2"/>
</dbReference>
<dbReference type="Pfam" id="PF02780">
    <property type="entry name" value="Transketolase_C"/>
    <property type="match status" value="1"/>
</dbReference>
<keyword evidence="14" id="KW-0786">Thiamine pyrophosphate</keyword>
<evidence type="ECO:0000256" key="1">
    <source>
        <dbReference type="ARBA" id="ARBA00001913"/>
    </source>
</evidence>
<dbReference type="PROSITE" id="PS00802">
    <property type="entry name" value="TRANSKETOLASE_2"/>
    <property type="match status" value="1"/>
</dbReference>
<organism evidence="16 17">
    <name type="scientific">Dicentrarchus labrax</name>
    <name type="common">European seabass</name>
    <name type="synonym">Morone labrax</name>
    <dbReference type="NCBI Taxonomy" id="13489"/>
    <lineage>
        <taxon>Eukaryota</taxon>
        <taxon>Metazoa</taxon>
        <taxon>Chordata</taxon>
        <taxon>Craniata</taxon>
        <taxon>Vertebrata</taxon>
        <taxon>Euteleostomi</taxon>
        <taxon>Actinopterygii</taxon>
        <taxon>Neopterygii</taxon>
        <taxon>Teleostei</taxon>
        <taxon>Neoteleostei</taxon>
        <taxon>Acanthomorphata</taxon>
        <taxon>Eupercaria</taxon>
        <taxon>Moronidae</taxon>
        <taxon>Dicentrarchus</taxon>
    </lineage>
</organism>
<evidence type="ECO:0000256" key="11">
    <source>
        <dbReference type="ARBA" id="ARBA00022723"/>
    </source>
</evidence>
<evidence type="ECO:0000313" key="17">
    <source>
        <dbReference type="Proteomes" id="UP000694389"/>
    </source>
</evidence>
<dbReference type="FunFam" id="3.40.50.970:FF:000028">
    <property type="entry name" value="Transketolase isoform 1"/>
    <property type="match status" value="1"/>
</dbReference>